<reference evidence="9" key="1">
    <citation type="submission" date="2017-09" db="EMBL/GenBank/DDBJ databases">
        <title>Depth-based differentiation of microbial function through sediment-hosted aquifers and enrichment of novel symbionts in the deep terrestrial subsurface.</title>
        <authorList>
            <person name="Probst A.J."/>
            <person name="Ladd B."/>
            <person name="Jarett J.K."/>
            <person name="Geller-Mcgrath D.E."/>
            <person name="Sieber C.M.K."/>
            <person name="Emerson J.B."/>
            <person name="Anantharaman K."/>
            <person name="Thomas B.C."/>
            <person name="Malmstrom R."/>
            <person name="Stieglmeier M."/>
            <person name="Klingl A."/>
            <person name="Woyke T."/>
            <person name="Ryan C.M."/>
            <person name="Banfield J.F."/>
        </authorList>
    </citation>
    <scope>NUCLEOTIDE SEQUENCE [LARGE SCALE GENOMIC DNA]</scope>
</reference>
<dbReference type="InterPro" id="IPR011006">
    <property type="entry name" value="CheY-like_superfamily"/>
</dbReference>
<feature type="domain" description="Response regulatory" evidence="7">
    <location>
        <begin position="3"/>
        <end position="122"/>
    </location>
</feature>
<evidence type="ECO:0000259" key="7">
    <source>
        <dbReference type="PROSITE" id="PS50110"/>
    </source>
</evidence>
<keyword evidence="5" id="KW-0804">Transcription</keyword>
<dbReference type="GO" id="GO:0032993">
    <property type="term" value="C:protein-DNA complex"/>
    <property type="evidence" value="ECO:0007669"/>
    <property type="project" value="TreeGrafter"/>
</dbReference>
<dbReference type="GO" id="GO:0000976">
    <property type="term" value="F:transcription cis-regulatory region binding"/>
    <property type="evidence" value="ECO:0007669"/>
    <property type="project" value="TreeGrafter"/>
</dbReference>
<dbReference type="AlphaFoldDB" id="A0A2H9N1F2"/>
<dbReference type="InterPro" id="IPR001789">
    <property type="entry name" value="Sig_transdc_resp-reg_receiver"/>
</dbReference>
<feature type="modified residue" description="4-aspartylphosphate" evidence="6">
    <location>
        <position position="52"/>
    </location>
</feature>
<evidence type="ECO:0000313" key="8">
    <source>
        <dbReference type="EMBL" id="PIW91426.1"/>
    </source>
</evidence>
<evidence type="ECO:0000256" key="6">
    <source>
        <dbReference type="PROSITE-ProRule" id="PRU00169"/>
    </source>
</evidence>
<evidence type="ECO:0000256" key="1">
    <source>
        <dbReference type="ARBA" id="ARBA00022553"/>
    </source>
</evidence>
<dbReference type="GO" id="GO:0000156">
    <property type="term" value="F:phosphorelay response regulator activity"/>
    <property type="evidence" value="ECO:0007669"/>
    <property type="project" value="TreeGrafter"/>
</dbReference>
<evidence type="ECO:0000256" key="5">
    <source>
        <dbReference type="ARBA" id="ARBA00023163"/>
    </source>
</evidence>
<evidence type="ECO:0000256" key="4">
    <source>
        <dbReference type="ARBA" id="ARBA00023125"/>
    </source>
</evidence>
<dbReference type="Proteomes" id="UP000236840">
    <property type="component" value="Unassembled WGS sequence"/>
</dbReference>
<dbReference type="GO" id="GO:0006355">
    <property type="term" value="P:regulation of DNA-templated transcription"/>
    <property type="evidence" value="ECO:0007669"/>
    <property type="project" value="TreeGrafter"/>
</dbReference>
<dbReference type="PANTHER" id="PTHR48111">
    <property type="entry name" value="REGULATOR OF RPOS"/>
    <property type="match status" value="1"/>
</dbReference>
<dbReference type="GO" id="GO:0005829">
    <property type="term" value="C:cytosol"/>
    <property type="evidence" value="ECO:0007669"/>
    <property type="project" value="TreeGrafter"/>
</dbReference>
<proteinExistence type="predicted"/>
<dbReference type="PANTHER" id="PTHR48111:SF1">
    <property type="entry name" value="TWO-COMPONENT RESPONSE REGULATOR ORR33"/>
    <property type="match status" value="1"/>
</dbReference>
<evidence type="ECO:0000313" key="9">
    <source>
        <dbReference type="Proteomes" id="UP000236840"/>
    </source>
</evidence>
<keyword evidence="3" id="KW-0805">Transcription regulation</keyword>
<dbReference type="SUPFAM" id="SSF52172">
    <property type="entry name" value="CheY-like"/>
    <property type="match status" value="1"/>
</dbReference>
<keyword evidence="4" id="KW-0238">DNA-binding</keyword>
<accession>A0A2H9N1F2</accession>
<sequence>MKKILIVEDDPFLIDIYTTKLKDSGFSVEVAKEGESALRKLTEEKFDLLLLDIVLPQIDGWEILGKIKNAPHQYGGARLKIVILSNLGQKEEVEKGLKLGATKYLIKAHHTPSEVVEEIKAVLK</sequence>
<keyword evidence="1 6" id="KW-0597">Phosphoprotein</keyword>
<protein>
    <submittedName>
        <fullName evidence="8">Response regulator</fullName>
    </submittedName>
</protein>
<dbReference type="PROSITE" id="PS50110">
    <property type="entry name" value="RESPONSE_REGULATORY"/>
    <property type="match status" value="1"/>
</dbReference>
<dbReference type="EMBL" id="PFHJ01000019">
    <property type="protein sequence ID" value="PIW91426.1"/>
    <property type="molecule type" value="Genomic_DNA"/>
</dbReference>
<dbReference type="SMART" id="SM00448">
    <property type="entry name" value="REC"/>
    <property type="match status" value="1"/>
</dbReference>
<keyword evidence="2" id="KW-0902">Two-component regulatory system</keyword>
<dbReference type="InterPro" id="IPR039420">
    <property type="entry name" value="WalR-like"/>
</dbReference>
<evidence type="ECO:0000256" key="3">
    <source>
        <dbReference type="ARBA" id="ARBA00023015"/>
    </source>
</evidence>
<dbReference type="Pfam" id="PF00072">
    <property type="entry name" value="Response_reg"/>
    <property type="match status" value="1"/>
</dbReference>
<name>A0A2H9N1F2_9BACT</name>
<evidence type="ECO:0000256" key="2">
    <source>
        <dbReference type="ARBA" id="ARBA00023012"/>
    </source>
</evidence>
<gene>
    <name evidence="8" type="ORF">COZ90_00825</name>
</gene>
<dbReference type="Gene3D" id="3.40.50.2300">
    <property type="match status" value="1"/>
</dbReference>
<dbReference type="CDD" id="cd00156">
    <property type="entry name" value="REC"/>
    <property type="match status" value="1"/>
</dbReference>
<organism evidence="8 9">
    <name type="scientific">Candidatus Nealsonbacteria bacterium CG_4_8_14_3_um_filter_37_36</name>
    <dbReference type="NCBI Taxonomy" id="1974688"/>
    <lineage>
        <taxon>Bacteria</taxon>
        <taxon>Candidatus Nealsoniibacteriota</taxon>
    </lineage>
</organism>
<comment type="caution">
    <text evidence="8">The sequence shown here is derived from an EMBL/GenBank/DDBJ whole genome shotgun (WGS) entry which is preliminary data.</text>
</comment>